<keyword evidence="10" id="KW-1185">Reference proteome</keyword>
<dbReference type="PANTHER" id="PTHR23513:SF6">
    <property type="entry name" value="MAJOR FACILITATOR SUPERFAMILY ASSOCIATED DOMAIN-CONTAINING PROTEIN"/>
    <property type="match status" value="1"/>
</dbReference>
<accession>A0ABU6NJ43</accession>
<evidence type="ECO:0000256" key="1">
    <source>
        <dbReference type="ARBA" id="ARBA00004651"/>
    </source>
</evidence>
<feature type="transmembrane region" description="Helical" evidence="7">
    <location>
        <begin position="299"/>
        <end position="319"/>
    </location>
</feature>
<keyword evidence="5 7" id="KW-1133">Transmembrane helix</keyword>
<evidence type="ECO:0000313" key="9">
    <source>
        <dbReference type="EMBL" id="MED4126737.1"/>
    </source>
</evidence>
<feature type="transmembrane region" description="Helical" evidence="7">
    <location>
        <begin position="209"/>
        <end position="231"/>
    </location>
</feature>
<reference evidence="9 10" key="1">
    <citation type="submission" date="2023-03" db="EMBL/GenBank/DDBJ databases">
        <title>Bacillus Genome Sequencing.</title>
        <authorList>
            <person name="Dunlap C."/>
        </authorList>
    </citation>
    <scope>NUCLEOTIDE SEQUENCE [LARGE SCALE GENOMIC DNA]</scope>
    <source>
        <strain evidence="9 10">B-4107</strain>
    </source>
</reference>
<dbReference type="Pfam" id="PF07690">
    <property type="entry name" value="MFS_1"/>
    <property type="match status" value="1"/>
</dbReference>
<organism evidence="9 10">
    <name type="scientific">Shouchella miscanthi</name>
    <dbReference type="NCBI Taxonomy" id="2598861"/>
    <lineage>
        <taxon>Bacteria</taxon>
        <taxon>Bacillati</taxon>
        <taxon>Bacillota</taxon>
        <taxon>Bacilli</taxon>
        <taxon>Bacillales</taxon>
        <taxon>Bacillaceae</taxon>
        <taxon>Shouchella</taxon>
    </lineage>
</organism>
<protein>
    <submittedName>
        <fullName evidence="9">MFS transporter</fullName>
    </submittedName>
</protein>
<dbReference type="SUPFAM" id="SSF103473">
    <property type="entry name" value="MFS general substrate transporter"/>
    <property type="match status" value="1"/>
</dbReference>
<keyword evidence="4 7" id="KW-0812">Transmembrane</keyword>
<evidence type="ECO:0000256" key="6">
    <source>
        <dbReference type="ARBA" id="ARBA00023136"/>
    </source>
</evidence>
<evidence type="ECO:0000256" key="2">
    <source>
        <dbReference type="ARBA" id="ARBA00022448"/>
    </source>
</evidence>
<dbReference type="InterPro" id="IPR020846">
    <property type="entry name" value="MFS_dom"/>
</dbReference>
<evidence type="ECO:0000256" key="3">
    <source>
        <dbReference type="ARBA" id="ARBA00022475"/>
    </source>
</evidence>
<gene>
    <name evidence="9" type="ORF">P5F74_01140</name>
</gene>
<feature type="transmembrane region" description="Helical" evidence="7">
    <location>
        <begin position="71"/>
        <end position="92"/>
    </location>
</feature>
<evidence type="ECO:0000256" key="5">
    <source>
        <dbReference type="ARBA" id="ARBA00022989"/>
    </source>
</evidence>
<feature type="transmembrane region" description="Helical" evidence="7">
    <location>
        <begin position="38"/>
        <end position="59"/>
    </location>
</feature>
<evidence type="ECO:0000256" key="4">
    <source>
        <dbReference type="ARBA" id="ARBA00022692"/>
    </source>
</evidence>
<keyword evidence="2" id="KW-0813">Transport</keyword>
<dbReference type="InterPro" id="IPR011701">
    <property type="entry name" value="MFS"/>
</dbReference>
<feature type="transmembrane region" description="Helical" evidence="7">
    <location>
        <begin position="368"/>
        <end position="386"/>
    </location>
</feature>
<feature type="transmembrane region" description="Helical" evidence="7">
    <location>
        <begin position="339"/>
        <end position="362"/>
    </location>
</feature>
<feature type="transmembrane region" description="Helical" evidence="7">
    <location>
        <begin position="9"/>
        <end position="32"/>
    </location>
</feature>
<evidence type="ECO:0000256" key="7">
    <source>
        <dbReference type="SAM" id="Phobius"/>
    </source>
</evidence>
<feature type="transmembrane region" description="Helical" evidence="7">
    <location>
        <begin position="276"/>
        <end position="293"/>
    </location>
</feature>
<dbReference type="Gene3D" id="1.20.1250.20">
    <property type="entry name" value="MFS general substrate transporter like domains"/>
    <property type="match status" value="1"/>
</dbReference>
<dbReference type="RefSeq" id="WP_328235978.1">
    <property type="nucleotide sequence ID" value="NZ_JAROAS010000001.1"/>
</dbReference>
<proteinExistence type="predicted"/>
<dbReference type="PANTHER" id="PTHR23513">
    <property type="entry name" value="INTEGRAL MEMBRANE EFFLUX PROTEIN-RELATED"/>
    <property type="match status" value="1"/>
</dbReference>
<sequence>MINRDFTYLYYNVALSTYANNFGAFLISWLVYDITGSKLAMGSLWMVIIITQLVVHFLVGPSLDNWRRKNVMFVSEAFRLIIFGIILFLAIFNQLNVILLYVCAFLVNVVFYDPAANALIPSIVKRDQLVKANAKLSGAQQFMRLLGILSAGLVTFIGAINSLIFVTIMLFLSVILIAKINENGIKIRERQSWLNQFKEGTVIYKHKPILLYLGLFLAVTNFGIFAAQIMYIPFVYEDLGGTALSYGLFAASWPIGYVIGAKIMSKLPDFSYGIKIRLMMLSLVIGGLTFIFLGFAKIIWVAILIEVIAGLVGPFWNVYSSNLYQVVVPDKIRAQVFSVRFLIGRCATPLGIIFGTAIATIYGISSMFIMVGLITTIIAIFGYFLMRNISKNLFVEKHVS</sequence>
<dbReference type="CDD" id="cd06173">
    <property type="entry name" value="MFS_MefA_like"/>
    <property type="match status" value="1"/>
</dbReference>
<feature type="domain" description="Major facilitator superfamily (MFS) profile" evidence="8">
    <location>
        <begin position="207"/>
        <end position="400"/>
    </location>
</feature>
<dbReference type="EMBL" id="JAROAS010000001">
    <property type="protein sequence ID" value="MED4126737.1"/>
    <property type="molecule type" value="Genomic_DNA"/>
</dbReference>
<evidence type="ECO:0000259" key="8">
    <source>
        <dbReference type="PROSITE" id="PS50850"/>
    </source>
</evidence>
<evidence type="ECO:0000313" key="10">
    <source>
        <dbReference type="Proteomes" id="UP001341820"/>
    </source>
</evidence>
<feature type="transmembrane region" description="Helical" evidence="7">
    <location>
        <begin position="163"/>
        <end position="180"/>
    </location>
</feature>
<comment type="subcellular location">
    <subcellularLocation>
        <location evidence="1">Cell membrane</location>
        <topology evidence="1">Multi-pass membrane protein</topology>
    </subcellularLocation>
</comment>
<feature type="transmembrane region" description="Helical" evidence="7">
    <location>
        <begin position="243"/>
        <end position="264"/>
    </location>
</feature>
<name>A0ABU6NJ43_9BACI</name>
<comment type="caution">
    <text evidence="9">The sequence shown here is derived from an EMBL/GenBank/DDBJ whole genome shotgun (WGS) entry which is preliminary data.</text>
</comment>
<dbReference type="PROSITE" id="PS50850">
    <property type="entry name" value="MFS"/>
    <property type="match status" value="1"/>
</dbReference>
<dbReference type="Proteomes" id="UP001341820">
    <property type="component" value="Unassembled WGS sequence"/>
</dbReference>
<dbReference type="InterPro" id="IPR036259">
    <property type="entry name" value="MFS_trans_sf"/>
</dbReference>
<keyword evidence="3" id="KW-1003">Cell membrane</keyword>
<keyword evidence="6 7" id="KW-0472">Membrane</keyword>